<sequence length="672" mass="72920">MKSFNKVLSLVLAIAICFSMLAVPAYASGTATEVNSGIIASEIAIDYIYVESPELTDSGIQNILVSTDTELAVLENVGLRVQKDGNEVEVLEADQKADNVLLFTREYKEAEAGNYKLLGITYSQDGQKYEIGITEEVGYCVNATAVMPVSDSIIEDTVSGTADDITGEAIGEGLSNAEEIIEVQEAVEEQEKSVTEAQESGTAVNAASEPVMLKGTGNVVVVLDPGHGGSATGAVYGGLYEKNLNLSIAFYIKEELEKYEGIAVYLTRTTDVDVSFTNRANLAKNVGATSFVSIHINALGTSTGTTTAAGAEVFVTGYTAFNAGSTDLANRILAELSKVGLSSRGVKINNDENGKFYDDGTPQDDLAVIRYNILNGIPAILIEHGFINNAHDYSLLSSPTKLKEMGVADATAIAQYYGLSRKGVLTEAQQSQIRSFATRLYENVLNREPETSGLDYHYNRLATGSATGVDVAEGFVFSPESLNRNLDDSQFIEMLYTTFMDRASDSAGMSYWQSALASGMTRRGIFAGFANSNEFTNICQTYGINRGTAAVTEARDLNAGVTKYVFRCYEKALGRTAEVDGLNFWSELIVNKRITAEEAAWEFLTSAEFQNKGYVDVDYVKVLYSVFLDRECDEAGLVYYMDRLNRGISREEIFDGFSNSPEFQGLLESYGL</sequence>
<dbReference type="AlphaFoldDB" id="A0A1D3TQA9"/>
<dbReference type="InterPro" id="IPR025282">
    <property type="entry name" value="DUF4214"/>
</dbReference>
<dbReference type="SUPFAM" id="SSF53187">
    <property type="entry name" value="Zn-dependent exopeptidases"/>
    <property type="match status" value="1"/>
</dbReference>
<keyword evidence="1" id="KW-0378">Hydrolase</keyword>
<accession>A0A1D3TQA9</accession>
<gene>
    <name evidence="4" type="ORF">SAMN05421730_1002164</name>
</gene>
<keyword evidence="5" id="KW-1185">Reference proteome</keyword>
<feature type="domain" description="MurNAc-LAA" evidence="3">
    <location>
        <begin position="280"/>
        <end position="414"/>
    </location>
</feature>
<dbReference type="RefSeq" id="WP_169823581.1">
    <property type="nucleotide sequence ID" value="NZ_FMKA01000002.1"/>
</dbReference>
<dbReference type="STRING" id="1619234.SAMN05421730_1002164"/>
<dbReference type="GO" id="GO:0030288">
    <property type="term" value="C:outer membrane-bounded periplasmic space"/>
    <property type="evidence" value="ECO:0007669"/>
    <property type="project" value="TreeGrafter"/>
</dbReference>
<evidence type="ECO:0000259" key="3">
    <source>
        <dbReference type="SMART" id="SM00646"/>
    </source>
</evidence>
<dbReference type="CDD" id="cd02696">
    <property type="entry name" value="MurNAc-LAA"/>
    <property type="match status" value="1"/>
</dbReference>
<dbReference type="InterPro" id="IPR050695">
    <property type="entry name" value="N-acetylmuramoyl_amidase_3"/>
</dbReference>
<dbReference type="EMBL" id="FMKA01000002">
    <property type="protein sequence ID" value="SCP95741.1"/>
    <property type="molecule type" value="Genomic_DNA"/>
</dbReference>
<evidence type="ECO:0000313" key="5">
    <source>
        <dbReference type="Proteomes" id="UP000199315"/>
    </source>
</evidence>
<dbReference type="InterPro" id="IPR002508">
    <property type="entry name" value="MurNAc-LAA_cat"/>
</dbReference>
<dbReference type="Gene3D" id="3.40.630.40">
    <property type="entry name" value="Zn-dependent exopeptidases"/>
    <property type="match status" value="1"/>
</dbReference>
<dbReference type="Proteomes" id="UP000199315">
    <property type="component" value="Unassembled WGS sequence"/>
</dbReference>
<dbReference type="Pfam" id="PF01520">
    <property type="entry name" value="Amidase_3"/>
    <property type="match status" value="1"/>
</dbReference>
<reference evidence="4 5" key="1">
    <citation type="submission" date="2016-09" db="EMBL/GenBank/DDBJ databases">
        <authorList>
            <person name="Capua I."/>
            <person name="De Benedictis P."/>
            <person name="Joannis T."/>
            <person name="Lombin L.H."/>
            <person name="Cattoli G."/>
        </authorList>
    </citation>
    <scope>NUCLEOTIDE SEQUENCE [LARGE SCALE GENOMIC DNA]</scope>
    <source>
        <strain evidence="4 5">GluBS11</strain>
    </source>
</reference>
<protein>
    <submittedName>
        <fullName evidence="4">N-acetylmuramoyl-L-alanine amidase</fullName>
    </submittedName>
</protein>
<keyword evidence="2" id="KW-0732">Signal</keyword>
<dbReference type="Pfam" id="PF13946">
    <property type="entry name" value="DUF4214"/>
    <property type="match status" value="2"/>
</dbReference>
<dbReference type="SMART" id="SM00646">
    <property type="entry name" value="Ami_3"/>
    <property type="match status" value="1"/>
</dbReference>
<dbReference type="PANTHER" id="PTHR30404:SF0">
    <property type="entry name" value="N-ACETYLMURAMOYL-L-ALANINE AMIDASE AMIC"/>
    <property type="match status" value="1"/>
</dbReference>
<dbReference type="GO" id="GO:0009253">
    <property type="term" value="P:peptidoglycan catabolic process"/>
    <property type="evidence" value="ECO:0007669"/>
    <property type="project" value="InterPro"/>
</dbReference>
<feature type="signal peptide" evidence="2">
    <location>
        <begin position="1"/>
        <end position="27"/>
    </location>
</feature>
<feature type="chain" id="PRO_5008921724" evidence="2">
    <location>
        <begin position="28"/>
        <end position="672"/>
    </location>
</feature>
<name>A0A1D3TQA9_9FIRM</name>
<dbReference type="InterPro" id="IPR038255">
    <property type="entry name" value="PBS_linker_sf"/>
</dbReference>
<evidence type="ECO:0000256" key="2">
    <source>
        <dbReference type="SAM" id="SignalP"/>
    </source>
</evidence>
<dbReference type="PANTHER" id="PTHR30404">
    <property type="entry name" value="N-ACETYLMURAMOYL-L-ALANINE AMIDASE"/>
    <property type="match status" value="1"/>
</dbReference>
<evidence type="ECO:0000313" key="4">
    <source>
        <dbReference type="EMBL" id="SCP95741.1"/>
    </source>
</evidence>
<dbReference type="GO" id="GO:0008745">
    <property type="term" value="F:N-acetylmuramoyl-L-alanine amidase activity"/>
    <property type="evidence" value="ECO:0007669"/>
    <property type="project" value="InterPro"/>
</dbReference>
<organism evidence="4 5">
    <name type="scientific">Anaerobium acetethylicum</name>
    <dbReference type="NCBI Taxonomy" id="1619234"/>
    <lineage>
        <taxon>Bacteria</taxon>
        <taxon>Bacillati</taxon>
        <taxon>Bacillota</taxon>
        <taxon>Clostridia</taxon>
        <taxon>Lachnospirales</taxon>
        <taxon>Lachnospiraceae</taxon>
        <taxon>Anaerobium</taxon>
    </lineage>
</organism>
<proteinExistence type="predicted"/>
<evidence type="ECO:0000256" key="1">
    <source>
        <dbReference type="ARBA" id="ARBA00022801"/>
    </source>
</evidence>
<dbReference type="Gene3D" id="1.10.3130.20">
    <property type="entry name" value="Phycobilisome linker domain"/>
    <property type="match status" value="2"/>
</dbReference>